<dbReference type="Proteomes" id="UP000594263">
    <property type="component" value="Unplaced"/>
</dbReference>
<sequence length="156" mass="17446">MEGIATTAYRGLKAYWRRNGYRRINSATLIGSQQPKINGSNGRRFRIRRPRLKLGRFRFRLSSVRRLFLKMRDAYVNAMLGVASRGIYGAGYGGSVGGGGGGFGHARSHKEYDEKMVVEIYKRIVLSQQQQGHQLGLVAGGRRVSADVDEPVCLFH</sequence>
<name>A0A7N0TLU2_KALFE</name>
<keyword evidence="2" id="KW-1185">Reference proteome</keyword>
<organism evidence="1 2">
    <name type="scientific">Kalanchoe fedtschenkoi</name>
    <name type="common">Lavender scallops</name>
    <name type="synonym">South American air plant</name>
    <dbReference type="NCBI Taxonomy" id="63787"/>
    <lineage>
        <taxon>Eukaryota</taxon>
        <taxon>Viridiplantae</taxon>
        <taxon>Streptophyta</taxon>
        <taxon>Embryophyta</taxon>
        <taxon>Tracheophyta</taxon>
        <taxon>Spermatophyta</taxon>
        <taxon>Magnoliopsida</taxon>
        <taxon>eudicotyledons</taxon>
        <taxon>Gunneridae</taxon>
        <taxon>Pentapetalae</taxon>
        <taxon>Saxifragales</taxon>
        <taxon>Crassulaceae</taxon>
        <taxon>Kalanchoe</taxon>
    </lineage>
</organism>
<dbReference type="PANTHER" id="PTHR33702">
    <property type="entry name" value="BNAA09G40010D PROTEIN"/>
    <property type="match status" value="1"/>
</dbReference>
<evidence type="ECO:0000313" key="2">
    <source>
        <dbReference type="Proteomes" id="UP000594263"/>
    </source>
</evidence>
<proteinExistence type="predicted"/>
<dbReference type="PANTHER" id="PTHR33702:SF5">
    <property type="entry name" value="OS01G0308600 PROTEIN"/>
    <property type="match status" value="1"/>
</dbReference>
<protein>
    <submittedName>
        <fullName evidence="1">Uncharacterized protein</fullName>
    </submittedName>
</protein>
<evidence type="ECO:0000313" key="1">
    <source>
        <dbReference type="EnsemblPlants" id="Kaladp0040s0017.1.v1.1.CDS.1"/>
    </source>
</evidence>
<reference evidence="1" key="1">
    <citation type="submission" date="2021-01" db="UniProtKB">
        <authorList>
            <consortium name="EnsemblPlants"/>
        </authorList>
    </citation>
    <scope>IDENTIFICATION</scope>
</reference>
<dbReference type="EnsemblPlants" id="Kaladp0040s0017.1.v1.1">
    <property type="protein sequence ID" value="Kaladp0040s0017.1.v1.1.CDS.1"/>
    <property type="gene ID" value="Kaladp0040s0017.v1.1"/>
</dbReference>
<dbReference type="AlphaFoldDB" id="A0A7N0TLU2"/>
<dbReference type="OMA" id="MMMKIAN"/>
<accession>A0A7N0TLU2</accession>
<dbReference type="Gramene" id="Kaladp0040s0017.1.v1.1">
    <property type="protein sequence ID" value="Kaladp0040s0017.1.v1.1.CDS.1"/>
    <property type="gene ID" value="Kaladp0040s0017.v1.1"/>
</dbReference>